<keyword evidence="12" id="KW-1185">Reference proteome</keyword>
<dbReference type="GO" id="GO:0004867">
    <property type="term" value="F:serine-type endopeptidase inhibitor activity"/>
    <property type="evidence" value="ECO:0007669"/>
    <property type="project" value="UniProtKB-KW"/>
</dbReference>
<evidence type="ECO:0000256" key="8">
    <source>
        <dbReference type="ARBA" id="ARBA00093388"/>
    </source>
</evidence>
<dbReference type="FunFam" id="4.10.410.10:FF:000020">
    <property type="entry name" value="Collagen, type VI, alpha 3"/>
    <property type="match status" value="1"/>
</dbReference>
<comment type="subcellular location">
    <subcellularLocation>
        <location evidence="1">Secreted</location>
    </subcellularLocation>
</comment>
<feature type="domain" description="BPTI/Kunitz inhibitor" evidence="10">
    <location>
        <begin position="23"/>
        <end position="73"/>
    </location>
</feature>
<comment type="caution">
    <text evidence="11">The sequence shown here is derived from an EMBL/GenBank/DDBJ whole genome shotgun (WGS) entry which is preliminary data.</text>
</comment>
<dbReference type="InterPro" id="IPR020901">
    <property type="entry name" value="Prtase_inh_Kunz-CS"/>
</dbReference>
<feature type="chain" id="PRO_5039709201" description="BPTI/Kunitz inhibitor domain-containing protein" evidence="9">
    <location>
        <begin position="17"/>
        <end position="177"/>
    </location>
</feature>
<dbReference type="CDD" id="cd22604">
    <property type="entry name" value="Kunitz_BmTI-like"/>
    <property type="match status" value="2"/>
</dbReference>
<feature type="domain" description="BPTI/Kunitz inhibitor" evidence="10">
    <location>
        <begin position="121"/>
        <end position="171"/>
    </location>
</feature>
<keyword evidence="6" id="KW-1015">Disulfide bond</keyword>
<keyword evidence="5" id="KW-0722">Serine protease inhibitor</keyword>
<dbReference type="SUPFAM" id="SSF57362">
    <property type="entry name" value="BPTI-like"/>
    <property type="match status" value="2"/>
</dbReference>
<keyword evidence="3" id="KW-0646">Protease inhibitor</keyword>
<dbReference type="Proteomes" id="UP000821837">
    <property type="component" value="Chromosome 11"/>
</dbReference>
<evidence type="ECO:0000256" key="4">
    <source>
        <dbReference type="ARBA" id="ARBA00022737"/>
    </source>
</evidence>
<dbReference type="EMBL" id="JABSTV010001247">
    <property type="protein sequence ID" value="KAH7972737.1"/>
    <property type="molecule type" value="Genomic_DNA"/>
</dbReference>
<dbReference type="PANTHER" id="PTHR47247">
    <property type="entry name" value="KUNITZ-TYPE PROTEASE INHIBITOR 2"/>
    <property type="match status" value="1"/>
</dbReference>
<evidence type="ECO:0000313" key="11">
    <source>
        <dbReference type="EMBL" id="KAH7972737.1"/>
    </source>
</evidence>
<feature type="signal peptide" evidence="9">
    <location>
        <begin position="1"/>
        <end position="16"/>
    </location>
</feature>
<dbReference type="PROSITE" id="PS50279">
    <property type="entry name" value="BPTI_KUNITZ_2"/>
    <property type="match status" value="2"/>
</dbReference>
<evidence type="ECO:0000256" key="5">
    <source>
        <dbReference type="ARBA" id="ARBA00022900"/>
    </source>
</evidence>
<evidence type="ECO:0000256" key="3">
    <source>
        <dbReference type="ARBA" id="ARBA00022690"/>
    </source>
</evidence>
<evidence type="ECO:0000256" key="6">
    <source>
        <dbReference type="ARBA" id="ARBA00023157"/>
    </source>
</evidence>
<dbReference type="PANTHER" id="PTHR47247:SF1">
    <property type="entry name" value="KUNITZ-TYPE PROTEASE INHIBITOR 2"/>
    <property type="match status" value="1"/>
</dbReference>
<dbReference type="Pfam" id="PF00014">
    <property type="entry name" value="Kunitz_BPTI"/>
    <property type="match status" value="2"/>
</dbReference>
<evidence type="ECO:0000256" key="7">
    <source>
        <dbReference type="ARBA" id="ARBA00049646"/>
    </source>
</evidence>
<evidence type="ECO:0000256" key="9">
    <source>
        <dbReference type="SAM" id="SignalP"/>
    </source>
</evidence>
<proteinExistence type="inferred from homology"/>
<comment type="similarity">
    <text evidence="7">Belongs to the venom Kunitz-type family. 01 (intermediate) subfamily.</text>
</comment>
<sequence length="177" mass="20146">MKQLAVLALFCAVAAGVDFETYCRPTHDRGPCKAYLIRWWFNVKSGQCEQFIFGGCQGNKNNYMTRSDCETSCLRRQLNSLEASAVVNQRPLRNLTKHRPNVTSDYSAISLNAGVDFETYCKPTKEIGPCKAGIPRWWFNVKSGQCEKFLYGGCRGNKNNYVNMQECEKSCLRRLSK</sequence>
<dbReference type="AlphaFoldDB" id="A0A9D4T417"/>
<evidence type="ECO:0000256" key="2">
    <source>
        <dbReference type="ARBA" id="ARBA00022525"/>
    </source>
</evidence>
<dbReference type="PRINTS" id="PR00759">
    <property type="entry name" value="BASICPTASE"/>
</dbReference>
<dbReference type="PROSITE" id="PS00280">
    <property type="entry name" value="BPTI_KUNITZ_1"/>
    <property type="match status" value="2"/>
</dbReference>
<dbReference type="GO" id="GO:0005576">
    <property type="term" value="C:extracellular region"/>
    <property type="evidence" value="ECO:0007669"/>
    <property type="project" value="UniProtKB-SubCell"/>
</dbReference>
<keyword evidence="2" id="KW-0964">Secreted</keyword>
<dbReference type="VEuPathDB" id="VectorBase:RSAN_058382"/>
<keyword evidence="4" id="KW-0677">Repeat</keyword>
<gene>
    <name evidence="11" type="ORF">HPB52_016354</name>
</gene>
<name>A0A9D4T417_RHISA</name>
<keyword evidence="9" id="KW-0732">Signal</keyword>
<reference evidence="11" key="1">
    <citation type="journal article" date="2020" name="Cell">
        <title>Large-Scale Comparative Analyses of Tick Genomes Elucidate Their Genetic Diversity and Vector Capacities.</title>
        <authorList>
            <consortium name="Tick Genome and Microbiome Consortium (TIGMIC)"/>
            <person name="Jia N."/>
            <person name="Wang J."/>
            <person name="Shi W."/>
            <person name="Du L."/>
            <person name="Sun Y."/>
            <person name="Zhan W."/>
            <person name="Jiang J.F."/>
            <person name="Wang Q."/>
            <person name="Zhang B."/>
            <person name="Ji P."/>
            <person name="Bell-Sakyi L."/>
            <person name="Cui X.M."/>
            <person name="Yuan T.T."/>
            <person name="Jiang B.G."/>
            <person name="Yang W.F."/>
            <person name="Lam T.T."/>
            <person name="Chang Q.C."/>
            <person name="Ding S.J."/>
            <person name="Wang X.J."/>
            <person name="Zhu J.G."/>
            <person name="Ruan X.D."/>
            <person name="Zhao L."/>
            <person name="Wei J.T."/>
            <person name="Ye R.Z."/>
            <person name="Que T.C."/>
            <person name="Du C.H."/>
            <person name="Zhou Y.H."/>
            <person name="Cheng J.X."/>
            <person name="Dai P.F."/>
            <person name="Guo W.B."/>
            <person name="Han X.H."/>
            <person name="Huang E.J."/>
            <person name="Li L.F."/>
            <person name="Wei W."/>
            <person name="Gao Y.C."/>
            <person name="Liu J.Z."/>
            <person name="Shao H.Z."/>
            <person name="Wang X."/>
            <person name="Wang C.C."/>
            <person name="Yang T.C."/>
            <person name="Huo Q.B."/>
            <person name="Li W."/>
            <person name="Chen H.Y."/>
            <person name="Chen S.E."/>
            <person name="Zhou L.G."/>
            <person name="Ni X.B."/>
            <person name="Tian J.H."/>
            <person name="Sheng Y."/>
            <person name="Liu T."/>
            <person name="Pan Y.S."/>
            <person name="Xia L.Y."/>
            <person name="Li J."/>
            <person name="Zhao F."/>
            <person name="Cao W.C."/>
        </authorList>
    </citation>
    <scope>NUCLEOTIDE SEQUENCE</scope>
    <source>
        <strain evidence="11">Rsan-2018</strain>
    </source>
</reference>
<evidence type="ECO:0000259" key="10">
    <source>
        <dbReference type="PROSITE" id="PS50279"/>
    </source>
</evidence>
<dbReference type="FunFam" id="4.10.410.10:FF:000004">
    <property type="entry name" value="Tissue factor pathway inhibitor"/>
    <property type="match status" value="1"/>
</dbReference>
<dbReference type="Gene3D" id="4.10.410.10">
    <property type="entry name" value="Pancreatic trypsin inhibitor Kunitz domain"/>
    <property type="match status" value="2"/>
</dbReference>
<dbReference type="SMART" id="SM00131">
    <property type="entry name" value="KU"/>
    <property type="match status" value="2"/>
</dbReference>
<organism evidence="11 12">
    <name type="scientific">Rhipicephalus sanguineus</name>
    <name type="common">Brown dog tick</name>
    <name type="synonym">Ixodes sanguineus</name>
    <dbReference type="NCBI Taxonomy" id="34632"/>
    <lineage>
        <taxon>Eukaryota</taxon>
        <taxon>Metazoa</taxon>
        <taxon>Ecdysozoa</taxon>
        <taxon>Arthropoda</taxon>
        <taxon>Chelicerata</taxon>
        <taxon>Arachnida</taxon>
        <taxon>Acari</taxon>
        <taxon>Parasitiformes</taxon>
        <taxon>Ixodida</taxon>
        <taxon>Ixodoidea</taxon>
        <taxon>Ixodidae</taxon>
        <taxon>Rhipicephalinae</taxon>
        <taxon>Rhipicephalus</taxon>
        <taxon>Rhipicephalus</taxon>
    </lineage>
</organism>
<dbReference type="InterPro" id="IPR002223">
    <property type="entry name" value="Kunitz_BPTI"/>
</dbReference>
<comment type="function">
    <text evidence="8">Serine protease inhibitor that inhibits trypsin at a molar ratio of 1:1.</text>
</comment>
<dbReference type="InterPro" id="IPR036880">
    <property type="entry name" value="Kunitz_BPTI_sf"/>
</dbReference>
<evidence type="ECO:0000256" key="1">
    <source>
        <dbReference type="ARBA" id="ARBA00004613"/>
    </source>
</evidence>
<protein>
    <recommendedName>
        <fullName evidence="10">BPTI/Kunitz inhibitor domain-containing protein</fullName>
    </recommendedName>
</protein>
<evidence type="ECO:0000313" key="12">
    <source>
        <dbReference type="Proteomes" id="UP000821837"/>
    </source>
</evidence>
<reference evidence="11" key="2">
    <citation type="submission" date="2021-09" db="EMBL/GenBank/DDBJ databases">
        <authorList>
            <person name="Jia N."/>
            <person name="Wang J."/>
            <person name="Shi W."/>
            <person name="Du L."/>
            <person name="Sun Y."/>
            <person name="Zhan W."/>
            <person name="Jiang J."/>
            <person name="Wang Q."/>
            <person name="Zhang B."/>
            <person name="Ji P."/>
            <person name="Sakyi L.B."/>
            <person name="Cui X."/>
            <person name="Yuan T."/>
            <person name="Jiang B."/>
            <person name="Yang W."/>
            <person name="Lam T.T.-Y."/>
            <person name="Chang Q."/>
            <person name="Ding S."/>
            <person name="Wang X."/>
            <person name="Zhu J."/>
            <person name="Ruan X."/>
            <person name="Zhao L."/>
            <person name="Wei J."/>
            <person name="Que T."/>
            <person name="Du C."/>
            <person name="Cheng J."/>
            <person name="Dai P."/>
            <person name="Han X."/>
            <person name="Huang E."/>
            <person name="Gao Y."/>
            <person name="Liu J."/>
            <person name="Shao H."/>
            <person name="Ye R."/>
            <person name="Li L."/>
            <person name="Wei W."/>
            <person name="Wang X."/>
            <person name="Wang C."/>
            <person name="Huo Q."/>
            <person name="Li W."/>
            <person name="Guo W."/>
            <person name="Chen H."/>
            <person name="Chen S."/>
            <person name="Zhou L."/>
            <person name="Zhou L."/>
            <person name="Ni X."/>
            <person name="Tian J."/>
            <person name="Zhou Y."/>
            <person name="Sheng Y."/>
            <person name="Liu T."/>
            <person name="Pan Y."/>
            <person name="Xia L."/>
            <person name="Li J."/>
            <person name="Zhao F."/>
            <person name="Cao W."/>
        </authorList>
    </citation>
    <scope>NUCLEOTIDE SEQUENCE</scope>
    <source>
        <strain evidence="11">Rsan-2018</strain>
        <tissue evidence="11">Larvae</tissue>
    </source>
</reference>
<accession>A0A9D4T417</accession>